<name>A0A5C4RY59_PROVB</name>
<evidence type="ECO:0000313" key="6">
    <source>
        <dbReference type="EMBL" id="TNJ36236.1"/>
    </source>
</evidence>
<sequence length="272" mass="30105">MGHKQRKMTMDRSLLLLPLYCAVALWLIRFQQTPPLEAMESLSTQIRSALFERIAAVSSFFQLREQNDRLALQNAMLLERELSLRNTFEESSARESFQGFTGKGSHSFITARIVDRRYDAKENLLLIDKGSSSGIAENMAVVTPDGLVGRVISVATNYAKVMPVIHADFSVSGISALNGTHGLLQWQGGHESTAMLRHVPSSSTITEGERILTTDYSTFVLRGIPLGTVASVEHGSQFHTVTVDLAVDFSRLSHVLVSLQRPDPRKPPLNNK</sequence>
<dbReference type="InterPro" id="IPR042177">
    <property type="entry name" value="Cell/Rod_1"/>
</dbReference>
<dbReference type="PANTHER" id="PTHR34138:SF1">
    <property type="entry name" value="CELL SHAPE-DETERMINING PROTEIN MREC"/>
    <property type="match status" value="1"/>
</dbReference>
<evidence type="ECO:0000256" key="2">
    <source>
        <dbReference type="ARBA" id="ARBA00013855"/>
    </source>
</evidence>
<dbReference type="Proteomes" id="UP000309544">
    <property type="component" value="Unassembled WGS sequence"/>
</dbReference>
<comment type="similarity">
    <text evidence="1">Belongs to the MreC family.</text>
</comment>
<dbReference type="InterPro" id="IPR055342">
    <property type="entry name" value="MreC_beta-barrel_core"/>
</dbReference>
<evidence type="ECO:0000256" key="4">
    <source>
        <dbReference type="ARBA" id="ARBA00032089"/>
    </source>
</evidence>
<reference evidence="6 7" key="1">
    <citation type="submission" date="2019-05" db="EMBL/GenBank/DDBJ databases">
        <title>Draft Whole-Genome sequence of the green sulfur bacterium Prosthecochloris vibrioformis DSM 260.</title>
        <authorList>
            <person name="Meyer T.E."/>
            <person name="Kyndt J.A."/>
        </authorList>
    </citation>
    <scope>NUCLEOTIDE SEQUENCE [LARGE SCALE GENOMIC DNA]</scope>
    <source>
        <strain evidence="6 7">DSM 260</strain>
    </source>
</reference>
<proteinExistence type="inferred from homology"/>
<evidence type="ECO:0000313" key="7">
    <source>
        <dbReference type="Proteomes" id="UP000309544"/>
    </source>
</evidence>
<dbReference type="Gene3D" id="2.40.10.350">
    <property type="entry name" value="Rod shape-determining protein MreC, domain 2"/>
    <property type="match status" value="1"/>
</dbReference>
<dbReference type="InterPro" id="IPR042175">
    <property type="entry name" value="Cell/Rod_MreC_2"/>
</dbReference>
<dbReference type="RefSeq" id="WP_139626745.1">
    <property type="nucleotide sequence ID" value="NZ_VDCI01000007.1"/>
</dbReference>
<dbReference type="PANTHER" id="PTHR34138">
    <property type="entry name" value="CELL SHAPE-DETERMINING PROTEIN MREC"/>
    <property type="match status" value="1"/>
</dbReference>
<keyword evidence="3" id="KW-0133">Cell shape</keyword>
<accession>A0A5C4RY59</accession>
<dbReference type="Pfam" id="PF04085">
    <property type="entry name" value="MreC"/>
    <property type="match status" value="1"/>
</dbReference>
<dbReference type="AlphaFoldDB" id="A0A5C4RY59"/>
<gene>
    <name evidence="6" type="primary">mreC</name>
    <name evidence="6" type="ORF">FGF68_08335</name>
</gene>
<dbReference type="GO" id="GO:0005886">
    <property type="term" value="C:plasma membrane"/>
    <property type="evidence" value="ECO:0007669"/>
    <property type="project" value="TreeGrafter"/>
</dbReference>
<dbReference type="EMBL" id="VDCI01000007">
    <property type="protein sequence ID" value="TNJ36236.1"/>
    <property type="molecule type" value="Genomic_DNA"/>
</dbReference>
<dbReference type="NCBIfam" id="NF010532">
    <property type="entry name" value="PRK13922.9-3"/>
    <property type="match status" value="1"/>
</dbReference>
<protein>
    <recommendedName>
        <fullName evidence="2">Cell shape-determining protein MreC</fullName>
    </recommendedName>
    <alternativeName>
        <fullName evidence="4">Cell shape protein MreC</fullName>
    </alternativeName>
</protein>
<dbReference type="Gene3D" id="2.40.10.340">
    <property type="entry name" value="Rod shape-determining protein MreC, domain 1"/>
    <property type="match status" value="1"/>
</dbReference>
<keyword evidence="7" id="KW-1185">Reference proteome</keyword>
<comment type="caution">
    <text evidence="6">The sequence shown here is derived from an EMBL/GenBank/DDBJ whole genome shotgun (WGS) entry which is preliminary data.</text>
</comment>
<dbReference type="InterPro" id="IPR007221">
    <property type="entry name" value="MreC"/>
</dbReference>
<organism evidence="6 7">
    <name type="scientific">Prosthecochloris vibrioformis</name>
    <name type="common">Chlorobium vibrioforme</name>
    <dbReference type="NCBI Taxonomy" id="1098"/>
    <lineage>
        <taxon>Bacteria</taxon>
        <taxon>Pseudomonadati</taxon>
        <taxon>Chlorobiota</taxon>
        <taxon>Chlorobiia</taxon>
        <taxon>Chlorobiales</taxon>
        <taxon>Chlorobiaceae</taxon>
        <taxon>Prosthecochloris</taxon>
    </lineage>
</organism>
<feature type="domain" description="Rod shape-determining protein MreC beta-barrel core" evidence="5">
    <location>
        <begin position="113"/>
        <end position="257"/>
    </location>
</feature>
<evidence type="ECO:0000256" key="1">
    <source>
        <dbReference type="ARBA" id="ARBA00009369"/>
    </source>
</evidence>
<evidence type="ECO:0000256" key="3">
    <source>
        <dbReference type="ARBA" id="ARBA00022960"/>
    </source>
</evidence>
<evidence type="ECO:0000259" key="5">
    <source>
        <dbReference type="Pfam" id="PF04085"/>
    </source>
</evidence>
<dbReference type="GO" id="GO:0008360">
    <property type="term" value="P:regulation of cell shape"/>
    <property type="evidence" value="ECO:0007669"/>
    <property type="project" value="UniProtKB-KW"/>
</dbReference>